<dbReference type="Pfam" id="PF04981">
    <property type="entry name" value="NMD3"/>
    <property type="match status" value="1"/>
</dbReference>
<dbReference type="GO" id="GO:0000055">
    <property type="term" value="P:ribosomal large subunit export from nucleus"/>
    <property type="evidence" value="ECO:0007669"/>
    <property type="project" value="TreeGrafter"/>
</dbReference>
<dbReference type="OrthoDB" id="70482at2759"/>
<evidence type="ECO:0000259" key="9">
    <source>
        <dbReference type="Pfam" id="PF21192"/>
    </source>
</evidence>
<keyword evidence="3 7" id="KW-0813">Transport</keyword>
<evidence type="ECO:0000259" key="8">
    <source>
        <dbReference type="Pfam" id="PF04981"/>
    </source>
</evidence>
<proteinExistence type="inferred from homology"/>
<organism evidence="10 11">
    <name type="scientific">Saprolegnia parasitica (strain CBS 223.65)</name>
    <dbReference type="NCBI Taxonomy" id="695850"/>
    <lineage>
        <taxon>Eukaryota</taxon>
        <taxon>Sar</taxon>
        <taxon>Stramenopiles</taxon>
        <taxon>Oomycota</taxon>
        <taxon>Saprolegniomycetes</taxon>
        <taxon>Saprolegniales</taxon>
        <taxon>Saprolegniaceae</taxon>
        <taxon>Saprolegnia</taxon>
    </lineage>
</organism>
<dbReference type="PANTHER" id="PTHR12746:SF2">
    <property type="entry name" value="60S RIBOSOMAL EXPORT PROTEIN NMD3"/>
    <property type="match status" value="1"/>
</dbReference>
<keyword evidence="11" id="KW-1185">Reference proteome</keyword>
<evidence type="ECO:0000256" key="4">
    <source>
        <dbReference type="ARBA" id="ARBA00022490"/>
    </source>
</evidence>
<evidence type="ECO:0000313" key="11">
    <source>
        <dbReference type="Proteomes" id="UP000030745"/>
    </source>
</evidence>
<dbReference type="RefSeq" id="XP_012210108.1">
    <property type="nucleotide sequence ID" value="XM_012354718.1"/>
</dbReference>
<dbReference type="GeneID" id="24136571"/>
<accession>A0A067BLX5</accession>
<dbReference type="AlphaFoldDB" id="A0A067BLX5"/>
<keyword evidence="6 7" id="KW-0539">Nucleus</keyword>
<evidence type="ECO:0000256" key="7">
    <source>
        <dbReference type="RuleBase" id="RU364108"/>
    </source>
</evidence>
<gene>
    <name evidence="10" type="ORF">SPRG_14784</name>
</gene>
<dbReference type="EMBL" id="KK583366">
    <property type="protein sequence ID" value="KDO19173.1"/>
    <property type="molecule type" value="Genomic_DNA"/>
</dbReference>
<dbReference type="GO" id="GO:0015031">
    <property type="term" value="P:protein transport"/>
    <property type="evidence" value="ECO:0007669"/>
    <property type="project" value="UniProtKB-KW"/>
</dbReference>
<dbReference type="STRING" id="695850.A0A067BLX5"/>
<keyword evidence="4 7" id="KW-0963">Cytoplasm</keyword>
<reference evidence="10 11" key="1">
    <citation type="journal article" date="2013" name="PLoS Genet.">
        <title>Distinctive expansion of potential virulence genes in the genome of the oomycete fish pathogen Saprolegnia parasitica.</title>
        <authorList>
            <person name="Jiang R.H."/>
            <person name="de Bruijn I."/>
            <person name="Haas B.J."/>
            <person name="Belmonte R."/>
            <person name="Lobach L."/>
            <person name="Christie J."/>
            <person name="van den Ackerveken G."/>
            <person name="Bottin A."/>
            <person name="Bulone V."/>
            <person name="Diaz-Moreno S.M."/>
            <person name="Dumas B."/>
            <person name="Fan L."/>
            <person name="Gaulin E."/>
            <person name="Govers F."/>
            <person name="Grenville-Briggs L.J."/>
            <person name="Horner N.R."/>
            <person name="Levin J.Z."/>
            <person name="Mammella M."/>
            <person name="Meijer H.J."/>
            <person name="Morris P."/>
            <person name="Nusbaum C."/>
            <person name="Oome S."/>
            <person name="Phillips A.J."/>
            <person name="van Rooyen D."/>
            <person name="Rzeszutek E."/>
            <person name="Saraiva M."/>
            <person name="Secombes C.J."/>
            <person name="Seidl M.F."/>
            <person name="Snel B."/>
            <person name="Stassen J.H."/>
            <person name="Sykes S."/>
            <person name="Tripathy S."/>
            <person name="van den Berg H."/>
            <person name="Vega-Arreguin J.C."/>
            <person name="Wawra S."/>
            <person name="Young S.K."/>
            <person name="Zeng Q."/>
            <person name="Dieguez-Uribeondo J."/>
            <person name="Russ C."/>
            <person name="Tyler B.M."/>
            <person name="van West P."/>
        </authorList>
    </citation>
    <scope>NUCLEOTIDE SEQUENCE [LARGE SCALE GENOMIC DNA]</scope>
    <source>
        <strain evidence="10 11">CBS 223.65</strain>
    </source>
</reference>
<comment type="similarity">
    <text evidence="1 7">Belongs to the NMD3 family.</text>
</comment>
<dbReference type="Pfam" id="PF21192">
    <property type="entry name" value="OB_NMD3"/>
    <property type="match status" value="1"/>
</dbReference>
<comment type="subcellular location">
    <subcellularLocation>
        <location evidence="7">Cytoplasm</location>
    </subcellularLocation>
    <subcellularLocation>
        <location evidence="7">Nucleus</location>
    </subcellularLocation>
</comment>
<evidence type="ECO:0000256" key="5">
    <source>
        <dbReference type="ARBA" id="ARBA00022927"/>
    </source>
</evidence>
<dbReference type="InterPro" id="IPR048898">
    <property type="entry name" value="OB_NMD3"/>
</dbReference>
<feature type="domain" description="Nmd3 N-terminal" evidence="8">
    <location>
        <begin position="14"/>
        <end position="86"/>
    </location>
</feature>
<name>A0A067BLX5_SAPPC</name>
<sequence length="255" mass="28059">MHLSHYASSHLRTPWKALVQVRRSSSTRQAALALDRVLADADVLVLEPCDTGFDLYFADQARARTLVTKLLASFPCRTTTSRTVGSSAVQHTHLVEVCPLQRYDLVIASKALALKLNLPRVVVVARVSHQLHLVDPTTGDEGIVTANMYFRDPPICVSMARDAYIVLDAEPIDVDYTGQQWGPYNGAVVELEVASANDLGVNDTRHHVVSHLGKHVNVGDKVYGYDLRTRIFGLKYRGLDKAVVPDIVLVGTAFC</sequence>
<dbReference type="VEuPathDB" id="FungiDB:SPRG_14784"/>
<protein>
    <recommendedName>
        <fullName evidence="2 7">60S ribosomal export protein NMD3</fullName>
    </recommendedName>
</protein>
<keyword evidence="5 7" id="KW-0653">Protein transport</keyword>
<evidence type="ECO:0000256" key="6">
    <source>
        <dbReference type="ARBA" id="ARBA00023242"/>
    </source>
</evidence>
<dbReference type="GO" id="GO:0005737">
    <property type="term" value="C:cytoplasm"/>
    <property type="evidence" value="ECO:0007669"/>
    <property type="project" value="UniProtKB-SubCell"/>
</dbReference>
<dbReference type="PANTHER" id="PTHR12746">
    <property type="entry name" value="NONSENSE-MEDIATED MRNA DECAY PROTEIN 3"/>
    <property type="match status" value="1"/>
</dbReference>
<dbReference type="InterPro" id="IPR007064">
    <property type="entry name" value="Nmd3_N"/>
</dbReference>
<feature type="domain" description="60S ribosomal export protein NMD3 OB-fold" evidence="9">
    <location>
        <begin position="164"/>
        <end position="250"/>
    </location>
</feature>
<dbReference type="Proteomes" id="UP000030745">
    <property type="component" value="Unassembled WGS sequence"/>
</dbReference>
<evidence type="ECO:0000313" key="10">
    <source>
        <dbReference type="EMBL" id="KDO19173.1"/>
    </source>
</evidence>
<dbReference type="GO" id="GO:0043023">
    <property type="term" value="F:ribosomal large subunit binding"/>
    <property type="evidence" value="ECO:0007669"/>
    <property type="project" value="InterPro"/>
</dbReference>
<dbReference type="GO" id="GO:0005634">
    <property type="term" value="C:nucleus"/>
    <property type="evidence" value="ECO:0007669"/>
    <property type="project" value="UniProtKB-SubCell"/>
</dbReference>
<dbReference type="KEGG" id="spar:SPRG_14784"/>
<dbReference type="OMA" id="GVNDTRH"/>
<comment type="function">
    <text evidence="7">Acts as an adapter for the XPO1/CRM1-mediated export of the 60S ribosomal subunit.</text>
</comment>
<evidence type="ECO:0000256" key="1">
    <source>
        <dbReference type="ARBA" id="ARBA00009794"/>
    </source>
</evidence>
<evidence type="ECO:0000256" key="2">
    <source>
        <dbReference type="ARBA" id="ARBA00017035"/>
    </source>
</evidence>
<dbReference type="InterPro" id="IPR039768">
    <property type="entry name" value="Nmd3"/>
</dbReference>
<evidence type="ECO:0000256" key="3">
    <source>
        <dbReference type="ARBA" id="ARBA00022448"/>
    </source>
</evidence>